<dbReference type="EMBL" id="LR778216">
    <property type="protein sequence ID" value="CAB1282953.1"/>
    <property type="molecule type" value="Genomic_DNA"/>
</dbReference>
<reference evidence="1 2" key="1">
    <citation type="submission" date="2020-03" db="EMBL/GenBank/DDBJ databases">
        <authorList>
            <person name="Ansaldi M."/>
            <person name="Clavijo F."/>
        </authorList>
    </citation>
    <scope>NUCLEOTIDE SEQUENCE [LARGE SCALE GENOMIC DNA]</scope>
</reference>
<dbReference type="Gene3D" id="2.60.120.260">
    <property type="entry name" value="Galactose-binding domain-like"/>
    <property type="match status" value="1"/>
</dbReference>
<protein>
    <submittedName>
        <fullName evidence="1">Phage tail fiber protein</fullName>
    </submittedName>
</protein>
<name>A0A6F8ZKC5_9CAUD</name>
<dbReference type="Proteomes" id="UP000501273">
    <property type="component" value="Chromosome"/>
</dbReference>
<keyword evidence="2" id="KW-1185">Reference proteome</keyword>
<accession>A0A6F8ZKC5</accession>
<evidence type="ECO:0000313" key="2">
    <source>
        <dbReference type="Proteomes" id="UP000501273"/>
    </source>
</evidence>
<proteinExistence type="predicted"/>
<sequence length="403" mass="43270">MTSVFQLYGRPLAENEPLPPLRITGELEGYTSGEAYEGRLQIIDSIGKCVVEIVESSLPPGSYAFVDNFTKEIVLRWPAYAPPDAMASGVPNGDFEQGNDGSWRFGAGWSIEAGGAETGTYSAVYQNQRGIQSIESNRVPYTPGQSITAACRFQQGASSSGNLVGRILLIWCDANGNMVPGGEGISWTGGTLIRSGSNGEWRTSDVTGASSHPNVATVAVGFSANRKKQNKLCRVDNFTWNHEYTTGTNSDLDFTVTFKVTDSANRIAYWTGTVGKYSLFFTSQPYPHFVFESVTAQMPDVANARLDIPPNLFDSATAEMAPLSGDLRSIQGSYDHPAEDFTTGEMSPLSGAIRDIMRAYDIGVESVDCTMSPTSGTLLAILITQSNMEAVTGTMSPTSGTLL</sequence>
<evidence type="ECO:0000313" key="1">
    <source>
        <dbReference type="EMBL" id="CAB1282953.1"/>
    </source>
</evidence>
<organism evidence="1 2">
    <name type="scientific">Xylella phage Cota</name>
    <dbReference type="NCBI Taxonomy" id="2699877"/>
    <lineage>
        <taxon>Viruses</taxon>
        <taxon>Duplodnaviria</taxon>
        <taxon>Heunggongvirae</taxon>
        <taxon>Uroviricota</taxon>
        <taxon>Caudoviricetes</taxon>
        <taxon>Autographivirales</taxon>
        <taxon>Autonotataviridae</taxon>
        <taxon>Cotavirus</taxon>
        <taxon>Cotavirus cota</taxon>
    </lineage>
</organism>